<dbReference type="PROSITE" id="PS51063">
    <property type="entry name" value="HTH_CRP_2"/>
    <property type="match status" value="1"/>
</dbReference>
<evidence type="ECO:0000259" key="4">
    <source>
        <dbReference type="PROSITE" id="PS50042"/>
    </source>
</evidence>
<dbReference type="InterPro" id="IPR014710">
    <property type="entry name" value="RmlC-like_jellyroll"/>
</dbReference>
<dbReference type="InterPro" id="IPR036390">
    <property type="entry name" value="WH_DNA-bd_sf"/>
</dbReference>
<reference evidence="6 7" key="1">
    <citation type="submission" date="2021-10" db="EMBL/GenBank/DDBJ databases">
        <title>Anaerobic single-cell dispensing facilitates the cultivation of human gut bacteria.</title>
        <authorList>
            <person name="Afrizal A."/>
        </authorList>
    </citation>
    <scope>NUCLEOTIDE SEQUENCE [LARGE SCALE GENOMIC DNA]</scope>
    <source>
        <strain evidence="6 7">CLA-AA-H276</strain>
    </source>
</reference>
<dbReference type="SUPFAM" id="SSF51206">
    <property type="entry name" value="cAMP-binding domain-like"/>
    <property type="match status" value="1"/>
</dbReference>
<dbReference type="Gene3D" id="2.60.120.10">
    <property type="entry name" value="Jelly Rolls"/>
    <property type="match status" value="1"/>
</dbReference>
<feature type="domain" description="HTH crp-type" evidence="5">
    <location>
        <begin position="154"/>
        <end position="220"/>
    </location>
</feature>
<evidence type="ECO:0000313" key="6">
    <source>
        <dbReference type="EMBL" id="MCC2124663.1"/>
    </source>
</evidence>
<keyword evidence="1" id="KW-0805">Transcription regulation</keyword>
<evidence type="ECO:0000256" key="2">
    <source>
        <dbReference type="ARBA" id="ARBA00023125"/>
    </source>
</evidence>
<dbReference type="SUPFAM" id="SSF46785">
    <property type="entry name" value="Winged helix' DNA-binding domain"/>
    <property type="match status" value="1"/>
</dbReference>
<evidence type="ECO:0000256" key="1">
    <source>
        <dbReference type="ARBA" id="ARBA00023015"/>
    </source>
</evidence>
<keyword evidence="2" id="KW-0238">DNA-binding</keyword>
<dbReference type="SMART" id="SM00100">
    <property type="entry name" value="cNMP"/>
    <property type="match status" value="1"/>
</dbReference>
<dbReference type="EMBL" id="JAJEPS010000001">
    <property type="protein sequence ID" value="MCC2124663.1"/>
    <property type="molecule type" value="Genomic_DNA"/>
</dbReference>
<organism evidence="6 7">
    <name type="scientific">Hominiventricola filiformis</name>
    <dbReference type="NCBI Taxonomy" id="2885352"/>
    <lineage>
        <taxon>Bacteria</taxon>
        <taxon>Bacillati</taxon>
        <taxon>Bacillota</taxon>
        <taxon>Clostridia</taxon>
        <taxon>Lachnospirales</taxon>
        <taxon>Lachnospiraceae</taxon>
        <taxon>Hominiventricola</taxon>
    </lineage>
</organism>
<proteinExistence type="predicted"/>
<feature type="domain" description="Cyclic nucleotide-binding" evidence="4">
    <location>
        <begin position="13"/>
        <end position="136"/>
    </location>
</feature>
<protein>
    <submittedName>
        <fullName evidence="6">Crp/Fnr family transcriptional regulator</fullName>
    </submittedName>
</protein>
<dbReference type="InterPro" id="IPR000595">
    <property type="entry name" value="cNMP-bd_dom"/>
</dbReference>
<evidence type="ECO:0000259" key="5">
    <source>
        <dbReference type="PROSITE" id="PS51063"/>
    </source>
</evidence>
<dbReference type="GO" id="GO:0006355">
    <property type="term" value="P:regulation of DNA-templated transcription"/>
    <property type="evidence" value="ECO:0007669"/>
    <property type="project" value="InterPro"/>
</dbReference>
<evidence type="ECO:0000256" key="3">
    <source>
        <dbReference type="ARBA" id="ARBA00023163"/>
    </source>
</evidence>
<dbReference type="InterPro" id="IPR018490">
    <property type="entry name" value="cNMP-bd_dom_sf"/>
</dbReference>
<dbReference type="GO" id="GO:0003677">
    <property type="term" value="F:DNA binding"/>
    <property type="evidence" value="ECO:0007669"/>
    <property type="project" value="UniProtKB-KW"/>
</dbReference>
<accession>A0AAE3A5L6</accession>
<evidence type="ECO:0000313" key="7">
    <source>
        <dbReference type="Proteomes" id="UP001198220"/>
    </source>
</evidence>
<dbReference type="Pfam" id="PF13545">
    <property type="entry name" value="HTH_Crp_2"/>
    <property type="match status" value="1"/>
</dbReference>
<dbReference type="InterPro" id="IPR012318">
    <property type="entry name" value="HTH_CRP"/>
</dbReference>
<dbReference type="CDD" id="cd00038">
    <property type="entry name" value="CAP_ED"/>
    <property type="match status" value="1"/>
</dbReference>
<comment type="caution">
    <text evidence="6">The sequence shown here is derived from an EMBL/GenBank/DDBJ whole genome shotgun (WGS) entry which is preliminary data.</text>
</comment>
<dbReference type="Pfam" id="PF00027">
    <property type="entry name" value="cNMP_binding"/>
    <property type="match status" value="1"/>
</dbReference>
<dbReference type="Proteomes" id="UP001198220">
    <property type="component" value="Unassembled WGS sequence"/>
</dbReference>
<dbReference type="RefSeq" id="WP_308458251.1">
    <property type="nucleotide sequence ID" value="NZ_JAJEPS010000001.1"/>
</dbReference>
<dbReference type="PROSITE" id="PS50042">
    <property type="entry name" value="CNMP_BINDING_3"/>
    <property type="match status" value="1"/>
</dbReference>
<gene>
    <name evidence="6" type="ORF">LKD36_00545</name>
</gene>
<dbReference type="AlphaFoldDB" id="A0AAE3A5L6"/>
<keyword evidence="7" id="KW-1185">Reference proteome</keyword>
<keyword evidence="3" id="KW-0804">Transcription</keyword>
<name>A0AAE3A5L6_9FIRM</name>
<sequence length="220" mass="24914">MKEMLSVLRTSGIFFGISEEETEKMLHCLEVRPETYQKDEYILRAGDRVEAFGVVITGKVMIIQEDFWGNRNILAAVGAGHCFAETFACSPGAVLNVSVIAETNVQVLFLNVKRILTTCPSTCSHHSRMIRNLLSELAEKNLRLNEKITHLGQRSRRAKILSYLSAEAQRHGSAEFDIAFSRQQLADYLSVDRSGLSMELSRMQEEGLLEYRKKHFVLKS</sequence>